<evidence type="ECO:0000256" key="4">
    <source>
        <dbReference type="ARBA" id="ARBA00022840"/>
    </source>
</evidence>
<dbReference type="CDD" id="cd03215">
    <property type="entry name" value="ABC_Carb_Monos_II"/>
    <property type="match status" value="1"/>
</dbReference>
<evidence type="ECO:0000256" key="2">
    <source>
        <dbReference type="ARBA" id="ARBA00022737"/>
    </source>
</evidence>
<keyword evidence="1" id="KW-0813">Transport</keyword>
<dbReference type="InterPro" id="IPR003593">
    <property type="entry name" value="AAA+_ATPase"/>
</dbReference>
<dbReference type="SMART" id="SM00382">
    <property type="entry name" value="AAA"/>
    <property type="match status" value="2"/>
</dbReference>
<sequence>MITRRPVGPDGELVGLPGRSEPNVRLQNVSITFGDNKALDSVSLEIPAGEVVGLVGENGSGKSTLIKILNGVYRPDSVTRLFIRGEEIFPYEDPSAFRRHGISFVHQDLGLVPALSITENLLHERILHARGAFINWRAMHREAAWLLARFGIAADPRQPISTLTDTDKALVAILRAVEELGPNKTLLVLDEPTVFLPRAGTELLFGAVRQLLDEYDLSVLLVTHDLEEVIEHSDTIVVLKAGRLQGVVPAHSATPTSLSERIVGRTVGTGRPVRATGQGEPGPADTVLACTGLAAGRAAGVDFELRRGEVLGLTGLAGSGFEDVLPAIYGAAPLESGSVAMPDTGGAAPASTPEGALARGIVYVPADRKTEGGMLEVSVAENALMPRLGAVSGPLGISPRTLARHGRDFVERYDVRPSDPRKDFRMLSGGNQQKVVLGKWLDTNPSVVLLQDPTQGVDVGAREGINQRLLEAADAGTAVLCATTDYEQLALICDRVLVIQDGRVVDELAGADVERNTIAMHVMQGHHGTDPIRKVG</sequence>
<evidence type="ECO:0000259" key="5">
    <source>
        <dbReference type="PROSITE" id="PS50893"/>
    </source>
</evidence>
<keyword evidence="4 6" id="KW-0067">ATP-binding</keyword>
<dbReference type="Gene3D" id="3.40.50.300">
    <property type="entry name" value="P-loop containing nucleotide triphosphate hydrolases"/>
    <property type="match status" value="2"/>
</dbReference>
<dbReference type="PANTHER" id="PTHR43790">
    <property type="entry name" value="CARBOHYDRATE TRANSPORT ATP-BINDING PROTEIN MG119-RELATED"/>
    <property type="match status" value="1"/>
</dbReference>
<dbReference type="GO" id="GO:0005524">
    <property type="term" value="F:ATP binding"/>
    <property type="evidence" value="ECO:0007669"/>
    <property type="project" value="UniProtKB-KW"/>
</dbReference>
<dbReference type="RefSeq" id="WP_345154283.1">
    <property type="nucleotide sequence ID" value="NZ_BAABEO010000034.1"/>
</dbReference>
<feature type="domain" description="ABC transporter" evidence="5">
    <location>
        <begin position="282"/>
        <end position="526"/>
    </location>
</feature>
<dbReference type="InterPro" id="IPR050107">
    <property type="entry name" value="ABC_carbohydrate_import_ATPase"/>
</dbReference>
<evidence type="ECO:0000256" key="3">
    <source>
        <dbReference type="ARBA" id="ARBA00022741"/>
    </source>
</evidence>
<accession>A0ABP7D997</accession>
<dbReference type="InterPro" id="IPR027417">
    <property type="entry name" value="P-loop_NTPase"/>
</dbReference>
<proteinExistence type="predicted"/>
<keyword evidence="7" id="KW-1185">Reference proteome</keyword>
<keyword evidence="3" id="KW-0547">Nucleotide-binding</keyword>
<protein>
    <submittedName>
        <fullName evidence="6">Sugar ABC transporter ATP-binding protein</fullName>
    </submittedName>
</protein>
<dbReference type="InterPro" id="IPR017871">
    <property type="entry name" value="ABC_transporter-like_CS"/>
</dbReference>
<organism evidence="6 7">
    <name type="scientific">Arthrobacter ginkgonis</name>
    <dbReference type="NCBI Taxonomy" id="1630594"/>
    <lineage>
        <taxon>Bacteria</taxon>
        <taxon>Bacillati</taxon>
        <taxon>Actinomycetota</taxon>
        <taxon>Actinomycetes</taxon>
        <taxon>Micrococcales</taxon>
        <taxon>Micrococcaceae</taxon>
        <taxon>Arthrobacter</taxon>
    </lineage>
</organism>
<dbReference type="SUPFAM" id="SSF52540">
    <property type="entry name" value="P-loop containing nucleoside triphosphate hydrolases"/>
    <property type="match status" value="2"/>
</dbReference>
<gene>
    <name evidence="6" type="ORF">GCM10023081_43740</name>
</gene>
<dbReference type="PROSITE" id="PS00211">
    <property type="entry name" value="ABC_TRANSPORTER_1"/>
    <property type="match status" value="1"/>
</dbReference>
<dbReference type="PROSITE" id="PS50893">
    <property type="entry name" value="ABC_TRANSPORTER_2"/>
    <property type="match status" value="2"/>
</dbReference>
<dbReference type="Pfam" id="PF00005">
    <property type="entry name" value="ABC_tran"/>
    <property type="match status" value="2"/>
</dbReference>
<keyword evidence="2" id="KW-0677">Repeat</keyword>
<comment type="caution">
    <text evidence="6">The sequence shown here is derived from an EMBL/GenBank/DDBJ whole genome shotgun (WGS) entry which is preliminary data.</text>
</comment>
<dbReference type="EMBL" id="BAABEO010000034">
    <property type="protein sequence ID" value="GAA3702610.1"/>
    <property type="molecule type" value="Genomic_DNA"/>
</dbReference>
<evidence type="ECO:0000313" key="7">
    <source>
        <dbReference type="Proteomes" id="UP001500752"/>
    </source>
</evidence>
<dbReference type="Proteomes" id="UP001500752">
    <property type="component" value="Unassembled WGS sequence"/>
</dbReference>
<reference evidence="7" key="1">
    <citation type="journal article" date="2019" name="Int. J. Syst. Evol. Microbiol.">
        <title>The Global Catalogue of Microorganisms (GCM) 10K type strain sequencing project: providing services to taxonomists for standard genome sequencing and annotation.</title>
        <authorList>
            <consortium name="The Broad Institute Genomics Platform"/>
            <consortium name="The Broad Institute Genome Sequencing Center for Infectious Disease"/>
            <person name="Wu L."/>
            <person name="Ma J."/>
        </authorList>
    </citation>
    <scope>NUCLEOTIDE SEQUENCE [LARGE SCALE GENOMIC DNA]</scope>
    <source>
        <strain evidence="7">JCM 30742</strain>
    </source>
</reference>
<name>A0ABP7D997_9MICC</name>
<dbReference type="PANTHER" id="PTHR43790:SF9">
    <property type="entry name" value="GALACTOFURANOSE TRANSPORTER ATP-BINDING PROTEIN YTFR"/>
    <property type="match status" value="1"/>
</dbReference>
<dbReference type="InterPro" id="IPR003439">
    <property type="entry name" value="ABC_transporter-like_ATP-bd"/>
</dbReference>
<evidence type="ECO:0000313" key="6">
    <source>
        <dbReference type="EMBL" id="GAA3702610.1"/>
    </source>
</evidence>
<evidence type="ECO:0000256" key="1">
    <source>
        <dbReference type="ARBA" id="ARBA00022448"/>
    </source>
</evidence>
<feature type="domain" description="ABC transporter" evidence="5">
    <location>
        <begin position="24"/>
        <end position="266"/>
    </location>
</feature>